<dbReference type="AlphaFoldDB" id="A0A561Q862"/>
<gene>
    <name evidence="1" type="ORF">FHW37_1131</name>
</gene>
<dbReference type="Proteomes" id="UP000320653">
    <property type="component" value="Unassembled WGS sequence"/>
</dbReference>
<organism evidence="1 2">
    <name type="scientific">Neorhizobium alkalisoli</name>
    <dbReference type="NCBI Taxonomy" id="528178"/>
    <lineage>
        <taxon>Bacteria</taxon>
        <taxon>Pseudomonadati</taxon>
        <taxon>Pseudomonadota</taxon>
        <taxon>Alphaproteobacteria</taxon>
        <taxon>Hyphomicrobiales</taxon>
        <taxon>Rhizobiaceae</taxon>
        <taxon>Rhizobium/Agrobacterium group</taxon>
        <taxon>Neorhizobium</taxon>
    </lineage>
</organism>
<dbReference type="RefSeq" id="WP_210249342.1">
    <property type="nucleotide sequence ID" value="NZ_VIWP01000013.1"/>
</dbReference>
<keyword evidence="2" id="KW-1185">Reference proteome</keyword>
<proteinExistence type="predicted"/>
<protein>
    <submittedName>
        <fullName evidence="1">Uncharacterized protein</fullName>
    </submittedName>
</protein>
<evidence type="ECO:0000313" key="2">
    <source>
        <dbReference type="Proteomes" id="UP000320653"/>
    </source>
</evidence>
<name>A0A561Q862_9HYPH</name>
<reference evidence="1 2" key="1">
    <citation type="submission" date="2019-06" db="EMBL/GenBank/DDBJ databases">
        <title>Sorghum-associated microbial communities from plants grown in Nebraska, USA.</title>
        <authorList>
            <person name="Schachtman D."/>
        </authorList>
    </citation>
    <scope>NUCLEOTIDE SEQUENCE [LARGE SCALE GENOMIC DNA]</scope>
    <source>
        <strain evidence="1 2">1225</strain>
    </source>
</reference>
<comment type="caution">
    <text evidence="1">The sequence shown here is derived from an EMBL/GenBank/DDBJ whole genome shotgun (WGS) entry which is preliminary data.</text>
</comment>
<evidence type="ECO:0000313" key="1">
    <source>
        <dbReference type="EMBL" id="TWF46556.1"/>
    </source>
</evidence>
<accession>A0A561Q862</accession>
<dbReference type="EMBL" id="VIWP01000013">
    <property type="protein sequence ID" value="TWF46556.1"/>
    <property type="molecule type" value="Genomic_DNA"/>
</dbReference>
<sequence>MAADLKGTNYRLVPTVNKRVGGRSGIMIVATTPPVDSLLPFEEQRDAVLQGAKITERLRDWFAMNEGIVRSWALLVTEVSRPS</sequence>